<dbReference type="PROSITE" id="PS51462">
    <property type="entry name" value="NUDIX"/>
    <property type="match status" value="1"/>
</dbReference>
<evidence type="ECO:0000313" key="9">
    <source>
        <dbReference type="EMBL" id="KKL67997.1"/>
    </source>
</evidence>
<sequence length="166" mass="18602">MKDVTIGDNRYNQQVVKHFRDDGGCQYYLKMKPGVIVVLEDEDGKVLIVKHRRLTMAQASWELIMGHMEDGESPEEATIREVKEEIGSGVDKVTVHGELRSFPEILLAPSHVTRAITNAKRMKLDDIEGIIDAKWLSRGALKQYIKEGQFRDVGSLAALAVVGGWL</sequence>
<dbReference type="GO" id="GO:0035529">
    <property type="term" value="F:NADH pyrophosphatase activity"/>
    <property type="evidence" value="ECO:0007669"/>
    <property type="project" value="TreeGrafter"/>
</dbReference>
<dbReference type="GO" id="GO:0019677">
    <property type="term" value="P:NAD+ catabolic process"/>
    <property type="evidence" value="ECO:0007669"/>
    <property type="project" value="TreeGrafter"/>
</dbReference>
<dbReference type="InterPro" id="IPR000086">
    <property type="entry name" value="NUDIX_hydrolase_dom"/>
</dbReference>
<dbReference type="PANTHER" id="PTHR42904">
    <property type="entry name" value="NUDIX HYDROLASE, NUDC SUBFAMILY"/>
    <property type="match status" value="1"/>
</dbReference>
<dbReference type="Gene3D" id="3.90.79.10">
    <property type="entry name" value="Nucleoside Triphosphate Pyrophosphohydrolase"/>
    <property type="match status" value="1"/>
</dbReference>
<dbReference type="InterPro" id="IPR020476">
    <property type="entry name" value="Nudix_hydrolase"/>
</dbReference>
<comment type="catalytic activity">
    <reaction evidence="7">
        <text>a 5'-end NAD(+)-phospho-ribonucleoside in mRNA + H2O = a 5'-end phospho-adenosine-phospho-ribonucleoside in mRNA + beta-nicotinamide D-ribonucleotide + 2 H(+)</text>
        <dbReference type="Rhea" id="RHEA:60876"/>
        <dbReference type="Rhea" id="RHEA-COMP:15698"/>
        <dbReference type="Rhea" id="RHEA-COMP:15719"/>
        <dbReference type="ChEBI" id="CHEBI:14649"/>
        <dbReference type="ChEBI" id="CHEBI:15377"/>
        <dbReference type="ChEBI" id="CHEBI:15378"/>
        <dbReference type="ChEBI" id="CHEBI:144029"/>
        <dbReference type="ChEBI" id="CHEBI:144051"/>
    </reaction>
    <physiologicalReaction direction="left-to-right" evidence="7">
        <dbReference type="Rhea" id="RHEA:60877"/>
    </physiologicalReaction>
</comment>
<keyword evidence="5" id="KW-0378">Hydrolase</keyword>
<evidence type="ECO:0000256" key="7">
    <source>
        <dbReference type="ARBA" id="ARBA00023679"/>
    </source>
</evidence>
<dbReference type="GO" id="GO:0046872">
    <property type="term" value="F:metal ion binding"/>
    <property type="evidence" value="ECO:0007669"/>
    <property type="project" value="UniProtKB-KW"/>
</dbReference>
<keyword evidence="4" id="KW-0479">Metal-binding</keyword>
<evidence type="ECO:0000256" key="4">
    <source>
        <dbReference type="ARBA" id="ARBA00022723"/>
    </source>
</evidence>
<organism evidence="9">
    <name type="scientific">marine sediment metagenome</name>
    <dbReference type="NCBI Taxonomy" id="412755"/>
    <lineage>
        <taxon>unclassified sequences</taxon>
        <taxon>metagenomes</taxon>
        <taxon>ecological metagenomes</taxon>
    </lineage>
</organism>
<accession>A0A0F9GY21</accession>
<evidence type="ECO:0000256" key="6">
    <source>
        <dbReference type="ARBA" id="ARBA00022842"/>
    </source>
</evidence>
<evidence type="ECO:0000256" key="3">
    <source>
        <dbReference type="ARBA" id="ARBA00009595"/>
    </source>
</evidence>
<comment type="caution">
    <text evidence="9">The sequence shown here is derived from an EMBL/GenBank/DDBJ whole genome shotgun (WGS) entry which is preliminary data.</text>
</comment>
<comment type="cofactor">
    <cofactor evidence="1">
        <name>Mg(2+)</name>
        <dbReference type="ChEBI" id="CHEBI:18420"/>
    </cofactor>
</comment>
<dbReference type="SUPFAM" id="SSF55811">
    <property type="entry name" value="Nudix"/>
    <property type="match status" value="1"/>
</dbReference>
<evidence type="ECO:0000256" key="1">
    <source>
        <dbReference type="ARBA" id="ARBA00001946"/>
    </source>
</evidence>
<name>A0A0F9GY21_9ZZZZ</name>
<comment type="cofactor">
    <cofactor evidence="2">
        <name>Zn(2+)</name>
        <dbReference type="ChEBI" id="CHEBI:29105"/>
    </cofactor>
</comment>
<dbReference type="GO" id="GO:0005829">
    <property type="term" value="C:cytosol"/>
    <property type="evidence" value="ECO:0007669"/>
    <property type="project" value="TreeGrafter"/>
</dbReference>
<gene>
    <name evidence="9" type="ORF">LCGC14_2129400</name>
</gene>
<dbReference type="CDD" id="cd03424">
    <property type="entry name" value="NUDIX_ADPRase_Nudt5_UGPPase_Nudt14"/>
    <property type="match status" value="1"/>
</dbReference>
<dbReference type="InterPro" id="IPR015797">
    <property type="entry name" value="NUDIX_hydrolase-like_dom_sf"/>
</dbReference>
<evidence type="ECO:0000259" key="8">
    <source>
        <dbReference type="PROSITE" id="PS51462"/>
    </source>
</evidence>
<comment type="similarity">
    <text evidence="3">Belongs to the Nudix hydrolase family. NudC subfamily.</text>
</comment>
<dbReference type="PRINTS" id="PR00502">
    <property type="entry name" value="NUDIXFAMILY"/>
</dbReference>
<evidence type="ECO:0000256" key="2">
    <source>
        <dbReference type="ARBA" id="ARBA00001947"/>
    </source>
</evidence>
<proteinExistence type="inferred from homology"/>
<protein>
    <recommendedName>
        <fullName evidence="8">Nudix hydrolase domain-containing protein</fullName>
    </recommendedName>
</protein>
<evidence type="ECO:0000256" key="5">
    <source>
        <dbReference type="ARBA" id="ARBA00022801"/>
    </source>
</evidence>
<dbReference type="EMBL" id="LAZR01026671">
    <property type="protein sequence ID" value="KKL67997.1"/>
    <property type="molecule type" value="Genomic_DNA"/>
</dbReference>
<feature type="domain" description="Nudix hydrolase" evidence="8">
    <location>
        <begin position="30"/>
        <end position="158"/>
    </location>
</feature>
<dbReference type="GO" id="GO:0006742">
    <property type="term" value="P:NADP+ catabolic process"/>
    <property type="evidence" value="ECO:0007669"/>
    <property type="project" value="TreeGrafter"/>
</dbReference>
<dbReference type="PANTHER" id="PTHR42904:SF6">
    <property type="entry name" value="NAD-CAPPED RNA HYDROLASE NUDT12"/>
    <property type="match status" value="1"/>
</dbReference>
<dbReference type="InterPro" id="IPR050241">
    <property type="entry name" value="NAD-cap_RNA_hydrolase_NudC"/>
</dbReference>
<dbReference type="AlphaFoldDB" id="A0A0F9GY21"/>
<reference evidence="9" key="1">
    <citation type="journal article" date="2015" name="Nature">
        <title>Complex archaea that bridge the gap between prokaryotes and eukaryotes.</title>
        <authorList>
            <person name="Spang A."/>
            <person name="Saw J.H."/>
            <person name="Jorgensen S.L."/>
            <person name="Zaremba-Niedzwiedzka K."/>
            <person name="Martijn J."/>
            <person name="Lind A.E."/>
            <person name="van Eijk R."/>
            <person name="Schleper C."/>
            <person name="Guy L."/>
            <person name="Ettema T.J."/>
        </authorList>
    </citation>
    <scope>NUCLEOTIDE SEQUENCE</scope>
</reference>
<dbReference type="Pfam" id="PF00293">
    <property type="entry name" value="NUDIX"/>
    <property type="match status" value="1"/>
</dbReference>
<keyword evidence="6" id="KW-0460">Magnesium</keyword>